<evidence type="ECO:0000313" key="6">
    <source>
        <dbReference type="EMBL" id="KAB8336673.1"/>
    </source>
</evidence>
<keyword evidence="3" id="KW-0809">Transit peptide</keyword>
<protein>
    <submittedName>
        <fullName evidence="6">Uncharacterized protein</fullName>
    </submittedName>
</protein>
<keyword evidence="4" id="KW-0496">Mitochondrion</keyword>
<evidence type="ECO:0000313" key="7">
    <source>
        <dbReference type="Proteomes" id="UP000327013"/>
    </source>
</evidence>
<feature type="compositionally biased region" description="Pro residues" evidence="5">
    <location>
        <begin position="99"/>
        <end position="111"/>
    </location>
</feature>
<dbReference type="PANTHER" id="PTHR13126:SF0">
    <property type="entry name" value="ATP SYNTHASE MITOCHONDRIAL F1 COMPLEX ASSEMBLY FACTOR 1"/>
    <property type="match status" value="1"/>
</dbReference>
<sequence>MSAVAVSIVRSSCSRQLPRLRTACQQRRWARVRDVRFVATQQASSGVTDRYRQKLQQKAHEAGVQDIGQLKEAYADKIHELKKNAAVPGITTPLSQPSVAPPGPPPPPPVPEARAQPNTQSTASKGSPIGPKVPGIKNLSSFLDVQKTMELPQREIEAIWRLRHAENPTSLCAAIPTDTWTHIQRIARKHPIFILPGLPKKAKVIEEDAAETKEVEEGAPIHLLQWTFPSPTTATVIFTHLAEYKLRGEYAQPHTTVTHHLDLAEPKGLVLSEGMVIDGRGVSVEEGRWLVMNMQKFYNVGEEVEAKESSQVGKDLKVRRRRLVEMFARGDEGFKLEDLVEETERMG</sequence>
<organism evidence="6 7">
    <name type="scientific">Carpinus fangiana</name>
    <dbReference type="NCBI Taxonomy" id="176857"/>
    <lineage>
        <taxon>Eukaryota</taxon>
        <taxon>Viridiplantae</taxon>
        <taxon>Streptophyta</taxon>
        <taxon>Embryophyta</taxon>
        <taxon>Tracheophyta</taxon>
        <taxon>Spermatophyta</taxon>
        <taxon>Magnoliopsida</taxon>
        <taxon>eudicotyledons</taxon>
        <taxon>Gunneridae</taxon>
        <taxon>Pentapetalae</taxon>
        <taxon>rosids</taxon>
        <taxon>fabids</taxon>
        <taxon>Fagales</taxon>
        <taxon>Betulaceae</taxon>
        <taxon>Carpinus</taxon>
    </lineage>
</organism>
<dbReference type="EMBL" id="VIBQ01000009">
    <property type="protein sequence ID" value="KAB8336673.1"/>
    <property type="molecule type" value="Genomic_DNA"/>
</dbReference>
<dbReference type="PANTHER" id="PTHR13126">
    <property type="entry name" value="CHAPERONE ATP11"/>
    <property type="match status" value="1"/>
</dbReference>
<comment type="caution">
    <text evidence="6">The sequence shown here is derived from an EMBL/GenBank/DDBJ whole genome shotgun (WGS) entry which is preliminary data.</text>
</comment>
<dbReference type="InterPro" id="IPR010591">
    <property type="entry name" value="ATP11"/>
</dbReference>
<dbReference type="Pfam" id="PF06644">
    <property type="entry name" value="ATP11"/>
    <property type="match status" value="1"/>
</dbReference>
<dbReference type="Proteomes" id="UP000327013">
    <property type="component" value="Unassembled WGS sequence"/>
</dbReference>
<comment type="similarity">
    <text evidence="2">Belongs to the ATP11 family.</text>
</comment>
<keyword evidence="7" id="KW-1185">Reference proteome</keyword>
<dbReference type="AlphaFoldDB" id="A0A5N6KNE2"/>
<dbReference type="GO" id="GO:0033615">
    <property type="term" value="P:mitochondrial proton-transporting ATP synthase complex assembly"/>
    <property type="evidence" value="ECO:0007669"/>
    <property type="project" value="TreeGrafter"/>
</dbReference>
<accession>A0A5N6KNE2</accession>
<evidence type="ECO:0000256" key="4">
    <source>
        <dbReference type="ARBA" id="ARBA00023128"/>
    </source>
</evidence>
<evidence type="ECO:0000256" key="3">
    <source>
        <dbReference type="ARBA" id="ARBA00022946"/>
    </source>
</evidence>
<gene>
    <name evidence="6" type="ORF">FH972_020984</name>
</gene>
<proteinExistence type="inferred from homology"/>
<dbReference type="GO" id="GO:0005739">
    <property type="term" value="C:mitochondrion"/>
    <property type="evidence" value="ECO:0007669"/>
    <property type="project" value="UniProtKB-SubCell"/>
</dbReference>
<reference evidence="6 7" key="1">
    <citation type="submission" date="2019-06" db="EMBL/GenBank/DDBJ databases">
        <title>A chromosomal-level reference genome of Carpinus fangiana (Coryloideae, Betulaceae).</title>
        <authorList>
            <person name="Yang X."/>
            <person name="Wang Z."/>
            <person name="Zhang L."/>
            <person name="Hao G."/>
            <person name="Liu J."/>
            <person name="Yang Y."/>
        </authorList>
    </citation>
    <scope>NUCLEOTIDE SEQUENCE [LARGE SCALE GENOMIC DNA]</scope>
    <source>
        <strain evidence="6">Cfa_2016G</strain>
        <tissue evidence="6">Leaf</tissue>
    </source>
</reference>
<comment type="subcellular location">
    <subcellularLocation>
        <location evidence="1">Mitochondrion</location>
    </subcellularLocation>
</comment>
<evidence type="ECO:0000256" key="2">
    <source>
        <dbReference type="ARBA" id="ARBA00009116"/>
    </source>
</evidence>
<evidence type="ECO:0000256" key="1">
    <source>
        <dbReference type="ARBA" id="ARBA00004173"/>
    </source>
</evidence>
<feature type="region of interest" description="Disordered" evidence="5">
    <location>
        <begin position="89"/>
        <end position="133"/>
    </location>
</feature>
<name>A0A5N6KNE2_9ROSI</name>
<evidence type="ECO:0000256" key="5">
    <source>
        <dbReference type="SAM" id="MobiDB-lite"/>
    </source>
</evidence>
<dbReference type="OrthoDB" id="1738785at2759"/>